<dbReference type="PANTHER" id="PTHR43245">
    <property type="entry name" value="BIFUNCTIONAL POLYMYXIN RESISTANCE PROTEIN ARNA"/>
    <property type="match status" value="1"/>
</dbReference>
<dbReference type="InterPro" id="IPR001509">
    <property type="entry name" value="Epimerase_deHydtase"/>
</dbReference>
<sequence length="305" mass="33580">MEADPSAPSHSRSGSAPSRAGPLQLYLLPVTTIRRVRIWVSGARGKLGSEVCRQLVADGHEVVEADLTGAAPVDLSDREAVARSLQGADAIVHCAAIPSPENITPVRLVEINALTTFNALEEAWTQGIRTAVLASSGSIYGTAWSPEELTVAEVPIDEDTELRYVDPYALTKDLLERTGQMYARRGMQVTALRFHWILTPTEVRRYIAEAPPEENRRNLWGYVDLAEAARACVLSLQPQPPAQRFETLLIAAEDTGMEQPTAELLARYSPDTAIRGDLPGTTSPYDCRRAAEIIGWNHQSRWRDR</sequence>
<comment type="caution">
    <text evidence="2">The sequence shown here is derived from an EMBL/GenBank/DDBJ whole genome shotgun (WGS) entry which is preliminary data.</text>
</comment>
<protein>
    <submittedName>
        <fullName evidence="2">NAD(P)-dependent oxidoreductase</fullName>
    </submittedName>
</protein>
<dbReference type="Gene3D" id="3.40.50.720">
    <property type="entry name" value="NAD(P)-binding Rossmann-like Domain"/>
    <property type="match status" value="1"/>
</dbReference>
<dbReference type="EMBL" id="SJKB01000004">
    <property type="protein sequence ID" value="TCC62007.1"/>
    <property type="molecule type" value="Genomic_DNA"/>
</dbReference>
<organism evidence="2 3">
    <name type="scientific">Kribbella pittospori</name>
    <dbReference type="NCBI Taxonomy" id="722689"/>
    <lineage>
        <taxon>Bacteria</taxon>
        <taxon>Bacillati</taxon>
        <taxon>Actinomycetota</taxon>
        <taxon>Actinomycetes</taxon>
        <taxon>Propionibacteriales</taxon>
        <taxon>Kribbellaceae</taxon>
        <taxon>Kribbella</taxon>
    </lineage>
</organism>
<evidence type="ECO:0000259" key="1">
    <source>
        <dbReference type="Pfam" id="PF01370"/>
    </source>
</evidence>
<accession>A0A4R0KQ23</accession>
<dbReference type="SUPFAM" id="SSF51735">
    <property type="entry name" value="NAD(P)-binding Rossmann-fold domains"/>
    <property type="match status" value="1"/>
</dbReference>
<dbReference type="InterPro" id="IPR050177">
    <property type="entry name" value="Lipid_A_modif_metabolic_enz"/>
</dbReference>
<dbReference type="PANTHER" id="PTHR43245:SF55">
    <property type="entry name" value="NAD(P)-BINDING DOMAIN-CONTAINING PROTEIN"/>
    <property type="match status" value="1"/>
</dbReference>
<dbReference type="AlphaFoldDB" id="A0A4R0KQ23"/>
<dbReference type="Proteomes" id="UP000291144">
    <property type="component" value="Unassembled WGS sequence"/>
</dbReference>
<keyword evidence="3" id="KW-1185">Reference proteome</keyword>
<feature type="domain" description="NAD-dependent epimerase/dehydratase" evidence="1">
    <location>
        <begin position="38"/>
        <end position="198"/>
    </location>
</feature>
<gene>
    <name evidence="2" type="ORF">E0H73_14895</name>
</gene>
<evidence type="ECO:0000313" key="2">
    <source>
        <dbReference type="EMBL" id="TCC62007.1"/>
    </source>
</evidence>
<proteinExistence type="predicted"/>
<dbReference type="OrthoDB" id="8770295at2"/>
<dbReference type="Pfam" id="PF01370">
    <property type="entry name" value="Epimerase"/>
    <property type="match status" value="1"/>
</dbReference>
<name>A0A4R0KQ23_9ACTN</name>
<evidence type="ECO:0000313" key="3">
    <source>
        <dbReference type="Proteomes" id="UP000291144"/>
    </source>
</evidence>
<dbReference type="InterPro" id="IPR036291">
    <property type="entry name" value="NAD(P)-bd_dom_sf"/>
</dbReference>
<reference evidence="2 3" key="1">
    <citation type="submission" date="2019-02" db="EMBL/GenBank/DDBJ databases">
        <title>Kribbella capetownensis sp. nov. and Kribbella speibonae sp. nov., isolated from soil.</title>
        <authorList>
            <person name="Curtis S.M."/>
            <person name="Norton I."/>
            <person name="Everest G.J."/>
            <person name="Meyers P.R."/>
        </authorList>
    </citation>
    <scope>NUCLEOTIDE SEQUENCE [LARGE SCALE GENOMIC DNA]</scope>
    <source>
        <strain evidence="2 3">NRRL B-24813</strain>
    </source>
</reference>